<dbReference type="OrthoDB" id="513408at2"/>
<dbReference type="InterPro" id="IPR015424">
    <property type="entry name" value="PyrdxlP-dep_Trfase"/>
</dbReference>
<evidence type="ECO:0000256" key="1">
    <source>
        <dbReference type="ARBA" id="ARBA00022898"/>
    </source>
</evidence>
<keyword evidence="3" id="KW-0032">Aminotransferase</keyword>
<dbReference type="InterPro" id="IPR015422">
    <property type="entry name" value="PyrdxlP-dep_Trfase_small"/>
</dbReference>
<evidence type="ECO:0000259" key="2">
    <source>
        <dbReference type="Pfam" id="PF00266"/>
    </source>
</evidence>
<keyword evidence="4" id="KW-1185">Reference proteome</keyword>
<reference evidence="3 4" key="1">
    <citation type="submission" date="2019-08" db="EMBL/GenBank/DDBJ databases">
        <title>Lewinella sp. strain SSH13 Genome sequencing and assembly.</title>
        <authorList>
            <person name="Kim I."/>
        </authorList>
    </citation>
    <scope>NUCLEOTIDE SEQUENCE [LARGE SCALE GENOMIC DNA]</scope>
    <source>
        <strain evidence="3 4">SSH13</strain>
    </source>
</reference>
<proteinExistence type="predicted"/>
<dbReference type="EMBL" id="VOXD01000011">
    <property type="protein sequence ID" value="TXF89821.1"/>
    <property type="molecule type" value="Genomic_DNA"/>
</dbReference>
<keyword evidence="3" id="KW-0808">Transferase</keyword>
<comment type="caution">
    <text evidence="3">The sequence shown here is derived from an EMBL/GenBank/DDBJ whole genome shotgun (WGS) entry which is preliminary data.</text>
</comment>
<gene>
    <name evidence="3" type="ORF">FUA23_09045</name>
</gene>
<dbReference type="InterPro" id="IPR000192">
    <property type="entry name" value="Aminotrans_V_dom"/>
</dbReference>
<dbReference type="AlphaFoldDB" id="A0A5C7FIX9"/>
<dbReference type="Gene3D" id="3.40.640.10">
    <property type="entry name" value="Type I PLP-dependent aspartate aminotransferase-like (Major domain)"/>
    <property type="match status" value="1"/>
</dbReference>
<dbReference type="InterPro" id="IPR015421">
    <property type="entry name" value="PyrdxlP-dep_Trfase_major"/>
</dbReference>
<dbReference type="PANTHER" id="PTHR43586:SF15">
    <property type="entry name" value="BLR3095 PROTEIN"/>
    <property type="match status" value="1"/>
</dbReference>
<dbReference type="SUPFAM" id="SSF53383">
    <property type="entry name" value="PLP-dependent transferases"/>
    <property type="match status" value="1"/>
</dbReference>
<name>A0A5C7FIX9_9BACT</name>
<dbReference type="Pfam" id="PF00266">
    <property type="entry name" value="Aminotran_5"/>
    <property type="match status" value="1"/>
</dbReference>
<feature type="domain" description="Aminotransferase class V" evidence="2">
    <location>
        <begin position="58"/>
        <end position="235"/>
    </location>
</feature>
<organism evidence="3 4">
    <name type="scientific">Neolewinella aurantiaca</name>
    <dbReference type="NCBI Taxonomy" id="2602767"/>
    <lineage>
        <taxon>Bacteria</taxon>
        <taxon>Pseudomonadati</taxon>
        <taxon>Bacteroidota</taxon>
        <taxon>Saprospiria</taxon>
        <taxon>Saprospirales</taxon>
        <taxon>Lewinellaceae</taxon>
        <taxon>Neolewinella</taxon>
    </lineage>
</organism>
<protein>
    <submittedName>
        <fullName evidence="3">Aminotransferase class V-fold PLP-dependent enzyme</fullName>
    </submittedName>
</protein>
<dbReference type="Proteomes" id="UP000321907">
    <property type="component" value="Unassembled WGS sequence"/>
</dbReference>
<dbReference type="RefSeq" id="WP_147930414.1">
    <property type="nucleotide sequence ID" value="NZ_VOXD01000011.1"/>
</dbReference>
<accession>A0A5C7FIX9</accession>
<keyword evidence="1" id="KW-0663">Pyridoxal phosphate</keyword>
<dbReference type="PANTHER" id="PTHR43586">
    <property type="entry name" value="CYSTEINE DESULFURASE"/>
    <property type="match status" value="1"/>
</dbReference>
<evidence type="ECO:0000313" key="3">
    <source>
        <dbReference type="EMBL" id="TXF89821.1"/>
    </source>
</evidence>
<sequence>MTQLTNQRFLFPEKAVSGYLNGASRSPQLKALAAAARHAIWWREENAGMPIPAFFETVSLVKAEFAQLINCAEPDRIAVLPSTSYGIATAAKNLPLQQGQNIIVAEDQFPSNYYSWLERCKEVGAELRVVARPEPGATDSWSDRVLAAIDHKTAAVAIAQVHWADGSLFDLAAIRDRTNDVDAWLIIDATQSVGAFPTDVSALKPDVLCAGGYKWLMGPYGCGYAYFGERMDGGTPLEENWINRAGSEDFRNLVNYREEYRPLAGRYCVGQQSNFIMMPMQLEGLKQVNAWGAENIQAYCNELWSGVAPILANVGIELPEERAHHLVGLKLTDDFDRDVLSAEFERRGLSLSYRGDAIRVSPGCYNLPEELAELAGAFFKAVK</sequence>
<evidence type="ECO:0000313" key="4">
    <source>
        <dbReference type="Proteomes" id="UP000321907"/>
    </source>
</evidence>
<dbReference type="GO" id="GO:0008483">
    <property type="term" value="F:transaminase activity"/>
    <property type="evidence" value="ECO:0007669"/>
    <property type="project" value="UniProtKB-KW"/>
</dbReference>
<dbReference type="Gene3D" id="3.90.1150.10">
    <property type="entry name" value="Aspartate Aminotransferase, domain 1"/>
    <property type="match status" value="1"/>
</dbReference>